<dbReference type="Proteomes" id="UP001197247">
    <property type="component" value="Unassembled WGS sequence"/>
</dbReference>
<dbReference type="EMBL" id="JAHBAY010000007">
    <property type="protein sequence ID" value="MBT0770837.1"/>
    <property type="molecule type" value="Genomic_DNA"/>
</dbReference>
<feature type="domain" description="Large ribosomal subunit protein bL12 C-terminal" evidence="2">
    <location>
        <begin position="67"/>
        <end position="128"/>
    </location>
</feature>
<accession>A0ABS5TID3</accession>
<sequence>MSNRRKAFQVLLNIALIAVFVSSALAGGWWWLMLVPAAIAVFQIYRVFRPADPAIAPQRFREPGNHRVVLQVTGPQAIRVIYDIRVTTGADLATAKKLAEDAPVIVAENLSESSAGLIVDRLTKAGARAMAAPIGEK</sequence>
<evidence type="ECO:0000313" key="3">
    <source>
        <dbReference type="EMBL" id="MBT0770837.1"/>
    </source>
</evidence>
<keyword evidence="1" id="KW-0812">Transmembrane</keyword>
<evidence type="ECO:0000256" key="1">
    <source>
        <dbReference type="SAM" id="Phobius"/>
    </source>
</evidence>
<dbReference type="Gene3D" id="3.30.1390.10">
    <property type="match status" value="1"/>
</dbReference>
<keyword evidence="1" id="KW-0472">Membrane</keyword>
<evidence type="ECO:0000259" key="2">
    <source>
        <dbReference type="Pfam" id="PF00542"/>
    </source>
</evidence>
<keyword evidence="1" id="KW-1133">Transmembrane helix</keyword>
<keyword evidence="3" id="KW-0689">Ribosomal protein</keyword>
<dbReference type="SUPFAM" id="SSF54736">
    <property type="entry name" value="ClpS-like"/>
    <property type="match status" value="1"/>
</dbReference>
<comment type="caution">
    <text evidence="3">The sequence shown here is derived from an EMBL/GenBank/DDBJ whole genome shotgun (WGS) entry which is preliminary data.</text>
</comment>
<keyword evidence="3" id="KW-0687">Ribonucleoprotein</keyword>
<dbReference type="InterPro" id="IPR013823">
    <property type="entry name" value="Ribosomal_bL12_C"/>
</dbReference>
<dbReference type="GO" id="GO:0005840">
    <property type="term" value="C:ribosome"/>
    <property type="evidence" value="ECO:0007669"/>
    <property type="project" value="UniProtKB-KW"/>
</dbReference>
<name>A0ABS5TID3_9ACTN</name>
<keyword evidence="4" id="KW-1185">Reference proteome</keyword>
<reference evidence="3 4" key="1">
    <citation type="submission" date="2021-05" db="EMBL/GenBank/DDBJ databases">
        <title>Kineosporia and Streptomyces sp. nov. two new marine actinobacteria isolated from Coral.</title>
        <authorList>
            <person name="Buangrab K."/>
            <person name="Sutthacheep M."/>
            <person name="Yeemin T."/>
            <person name="Harunari E."/>
            <person name="Igarashi Y."/>
            <person name="Kanchanasin P."/>
            <person name="Tanasupawat S."/>
            <person name="Phongsopitanun W."/>
        </authorList>
    </citation>
    <scope>NUCLEOTIDE SEQUENCE [LARGE SCALE GENOMIC DNA]</scope>
    <source>
        <strain evidence="3 4">J2-2</strain>
    </source>
</reference>
<proteinExistence type="predicted"/>
<dbReference type="Pfam" id="PF00542">
    <property type="entry name" value="Ribosomal_L12"/>
    <property type="match status" value="1"/>
</dbReference>
<feature type="transmembrane region" description="Helical" evidence="1">
    <location>
        <begin position="7"/>
        <end position="24"/>
    </location>
</feature>
<organism evidence="3 4">
    <name type="scientific">Kineosporia corallincola</name>
    <dbReference type="NCBI Taxonomy" id="2835133"/>
    <lineage>
        <taxon>Bacteria</taxon>
        <taxon>Bacillati</taxon>
        <taxon>Actinomycetota</taxon>
        <taxon>Actinomycetes</taxon>
        <taxon>Kineosporiales</taxon>
        <taxon>Kineosporiaceae</taxon>
        <taxon>Kineosporia</taxon>
    </lineage>
</organism>
<gene>
    <name evidence="3" type="ORF">KIH74_17980</name>
</gene>
<protein>
    <submittedName>
        <fullName evidence="3">Ribosomal protein L7/L12</fullName>
    </submittedName>
</protein>
<dbReference type="InterPro" id="IPR014719">
    <property type="entry name" value="Ribosomal_bL12_C/ClpS-like"/>
</dbReference>
<dbReference type="RefSeq" id="WP_214157131.1">
    <property type="nucleotide sequence ID" value="NZ_JAHBAY010000007.1"/>
</dbReference>
<evidence type="ECO:0000313" key="4">
    <source>
        <dbReference type="Proteomes" id="UP001197247"/>
    </source>
</evidence>